<feature type="chain" id="PRO_5030967445" description="Protein kinase domain-containing protein" evidence="2">
    <location>
        <begin position="30"/>
        <end position="212"/>
    </location>
</feature>
<gene>
    <name evidence="3" type="ORF">HERI1096_LOCUS10992</name>
</gene>
<dbReference type="InterPro" id="IPR017441">
    <property type="entry name" value="Protein_kinase_ATP_BS"/>
</dbReference>
<organism evidence="3">
    <name type="scientific">Haptolina ericina</name>
    <dbReference type="NCBI Taxonomy" id="156174"/>
    <lineage>
        <taxon>Eukaryota</taxon>
        <taxon>Haptista</taxon>
        <taxon>Haptophyta</taxon>
        <taxon>Prymnesiophyceae</taxon>
        <taxon>Prymnesiales</taxon>
        <taxon>Prymnesiaceae</taxon>
        <taxon>Haptolina</taxon>
    </lineage>
</organism>
<feature type="binding site" evidence="1">
    <location>
        <position position="149"/>
    </location>
    <ligand>
        <name>ATP</name>
        <dbReference type="ChEBI" id="CHEBI:30616"/>
    </ligand>
</feature>
<evidence type="ECO:0000256" key="1">
    <source>
        <dbReference type="PROSITE-ProRule" id="PRU10141"/>
    </source>
</evidence>
<dbReference type="InterPro" id="IPR007420">
    <property type="entry name" value="DUF465"/>
</dbReference>
<name>A0A7S3ANN2_9EUKA</name>
<evidence type="ECO:0000313" key="3">
    <source>
        <dbReference type="EMBL" id="CAE0110332.1"/>
    </source>
</evidence>
<sequence length="212" mass="23210">MATSHSSHLTHQLILLGVSTVCSLRTGAAFTILGRGGGDCLELVGPSRVRHQSHMPSWDSLERMLASARTRHRELSARCVELERPSRAWCCDELRDAKKRRLHEKDRIARLVALARRHRRATDACELGSGHYGKVLLGRSARHGRVAIKVMPRGAEDSSLAREAAALAAVGGEAGFPALLYHGQQTVLGRPSDVIVMELLGPSIEDLCWTAR</sequence>
<dbReference type="PROSITE" id="PS00107">
    <property type="entry name" value="PROTEIN_KINASE_ATP"/>
    <property type="match status" value="1"/>
</dbReference>
<proteinExistence type="predicted"/>
<dbReference type="GO" id="GO:0005524">
    <property type="term" value="F:ATP binding"/>
    <property type="evidence" value="ECO:0007669"/>
    <property type="project" value="UniProtKB-UniRule"/>
</dbReference>
<evidence type="ECO:0008006" key="4">
    <source>
        <dbReference type="Google" id="ProtNLM"/>
    </source>
</evidence>
<keyword evidence="2" id="KW-0732">Signal</keyword>
<dbReference type="InterPro" id="IPR011009">
    <property type="entry name" value="Kinase-like_dom_sf"/>
</dbReference>
<dbReference type="Gene3D" id="3.30.200.20">
    <property type="entry name" value="Phosphorylase Kinase, domain 1"/>
    <property type="match status" value="1"/>
</dbReference>
<dbReference type="AlphaFoldDB" id="A0A7S3ANN2"/>
<dbReference type="InterPro" id="IPR038444">
    <property type="entry name" value="DUF465_sf"/>
</dbReference>
<accession>A0A7S3ANN2</accession>
<feature type="signal peptide" evidence="2">
    <location>
        <begin position="1"/>
        <end position="29"/>
    </location>
</feature>
<keyword evidence="1" id="KW-0547">Nucleotide-binding</keyword>
<reference evidence="3" key="1">
    <citation type="submission" date="2021-01" db="EMBL/GenBank/DDBJ databases">
        <authorList>
            <person name="Corre E."/>
            <person name="Pelletier E."/>
            <person name="Niang G."/>
            <person name="Scheremetjew M."/>
            <person name="Finn R."/>
            <person name="Kale V."/>
            <person name="Holt S."/>
            <person name="Cochrane G."/>
            <person name="Meng A."/>
            <person name="Brown T."/>
            <person name="Cohen L."/>
        </authorList>
    </citation>
    <scope>NUCLEOTIDE SEQUENCE</scope>
    <source>
        <strain evidence="3">CCMP281</strain>
    </source>
</reference>
<dbReference type="Pfam" id="PF04325">
    <property type="entry name" value="DUF465"/>
    <property type="match status" value="1"/>
</dbReference>
<keyword evidence="1" id="KW-0067">ATP-binding</keyword>
<protein>
    <recommendedName>
        <fullName evidence="4">Protein kinase domain-containing protein</fullName>
    </recommendedName>
</protein>
<dbReference type="SUPFAM" id="SSF56112">
    <property type="entry name" value="Protein kinase-like (PK-like)"/>
    <property type="match status" value="1"/>
</dbReference>
<evidence type="ECO:0000256" key="2">
    <source>
        <dbReference type="SAM" id="SignalP"/>
    </source>
</evidence>
<dbReference type="EMBL" id="HBHX01019748">
    <property type="protein sequence ID" value="CAE0110332.1"/>
    <property type="molecule type" value="Transcribed_RNA"/>
</dbReference>
<dbReference type="Gene3D" id="6.10.280.50">
    <property type="match status" value="1"/>
</dbReference>